<dbReference type="InterPro" id="IPR044033">
    <property type="entry name" value="GpV-like_apex"/>
</dbReference>
<evidence type="ECO:0008006" key="3">
    <source>
        <dbReference type="Google" id="ProtNLM"/>
    </source>
</evidence>
<evidence type="ECO:0000313" key="2">
    <source>
        <dbReference type="Proteomes" id="UP000663181"/>
    </source>
</evidence>
<accession>A0ABX7GY56</accession>
<dbReference type="EMBL" id="CP064030">
    <property type="protein sequence ID" value="QRN55260.1"/>
    <property type="molecule type" value="Genomic_DNA"/>
</dbReference>
<proteinExistence type="predicted"/>
<protein>
    <recommendedName>
        <fullName evidence="3">Phage baseplate assembly protein V</fullName>
    </recommendedName>
</protein>
<evidence type="ECO:0000313" key="1">
    <source>
        <dbReference type="EMBL" id="QRN55260.1"/>
    </source>
</evidence>
<keyword evidence="2" id="KW-1185">Reference proteome</keyword>
<organism evidence="1 2">
    <name type="scientific">Dyella caseinilytica</name>
    <dbReference type="NCBI Taxonomy" id="1849581"/>
    <lineage>
        <taxon>Bacteria</taxon>
        <taxon>Pseudomonadati</taxon>
        <taxon>Pseudomonadota</taxon>
        <taxon>Gammaproteobacteria</taxon>
        <taxon>Lysobacterales</taxon>
        <taxon>Rhodanobacteraceae</taxon>
        <taxon>Dyella</taxon>
    </lineage>
</organism>
<dbReference type="RefSeq" id="WP_188798828.1">
    <property type="nucleotide sequence ID" value="NZ_BMIZ01000001.1"/>
</dbReference>
<gene>
    <name evidence="1" type="ORF">ISN74_08005</name>
</gene>
<reference evidence="1 2" key="1">
    <citation type="submission" date="2020-10" db="EMBL/GenBank/DDBJ databases">
        <title>Phylogeny of dyella-like bacteria.</title>
        <authorList>
            <person name="Fu J."/>
        </authorList>
    </citation>
    <scope>NUCLEOTIDE SEQUENCE [LARGE SCALE GENOMIC DNA]</scope>
    <source>
        <strain evidence="1 2">DHOB09</strain>
    </source>
</reference>
<name>A0ABX7GY56_9GAMM</name>
<dbReference type="Pfam" id="PF18946">
    <property type="entry name" value="Apex"/>
    <property type="match status" value="1"/>
</dbReference>
<dbReference type="Proteomes" id="UP000663181">
    <property type="component" value="Chromosome"/>
</dbReference>
<sequence>MASNWLKLWVQGNLGKLATNRARNEIQSTGRCLPCSVVGVNGALVTVKFEVNSKPWTLPQITIPIAESQWIRAPIQIGDKGITIPADVLIGNISGLGVGVPTMARPGNLSALSFLPISSKNFSPVNTNAAFVSGPQGVVLQTEDGSVSLTLSETGFVFKLGTQTFTFNASGLTSSVALQVNSTINATNDIKAGTISLQNHVHSGVQSGGSNTGPATG</sequence>